<dbReference type="AlphaFoldDB" id="A0A517U020"/>
<evidence type="ECO:0000313" key="3">
    <source>
        <dbReference type="EMBL" id="QDT73977.1"/>
    </source>
</evidence>
<reference evidence="3 4" key="1">
    <citation type="submission" date="2019-02" db="EMBL/GenBank/DDBJ databases">
        <title>Deep-cultivation of Planctomycetes and their phenomic and genomic characterization uncovers novel biology.</title>
        <authorList>
            <person name="Wiegand S."/>
            <person name="Jogler M."/>
            <person name="Boedeker C."/>
            <person name="Pinto D."/>
            <person name="Vollmers J."/>
            <person name="Rivas-Marin E."/>
            <person name="Kohn T."/>
            <person name="Peeters S.H."/>
            <person name="Heuer A."/>
            <person name="Rast P."/>
            <person name="Oberbeckmann S."/>
            <person name="Bunk B."/>
            <person name="Jeske O."/>
            <person name="Meyerdierks A."/>
            <person name="Storesund J.E."/>
            <person name="Kallscheuer N."/>
            <person name="Luecker S."/>
            <person name="Lage O.M."/>
            <person name="Pohl T."/>
            <person name="Merkel B.J."/>
            <person name="Hornburger P."/>
            <person name="Mueller R.-W."/>
            <person name="Bruemmer F."/>
            <person name="Labrenz M."/>
            <person name="Spormann A.M."/>
            <person name="Op den Camp H."/>
            <person name="Overmann J."/>
            <person name="Amann R."/>
            <person name="Jetten M.S.M."/>
            <person name="Mascher T."/>
            <person name="Medema M.H."/>
            <person name="Devos D.P."/>
            <person name="Kaster A.-K."/>
            <person name="Ovreas L."/>
            <person name="Rohde M."/>
            <person name="Galperin M.Y."/>
            <person name="Jogler C."/>
        </authorList>
    </citation>
    <scope>NUCLEOTIDE SEQUENCE [LARGE SCALE GENOMIC DNA]</scope>
    <source>
        <strain evidence="3 4">I41</strain>
    </source>
</reference>
<keyword evidence="2" id="KW-1133">Transmembrane helix</keyword>
<organism evidence="3 4">
    <name type="scientific">Lacipirellula limnantheis</name>
    <dbReference type="NCBI Taxonomy" id="2528024"/>
    <lineage>
        <taxon>Bacteria</taxon>
        <taxon>Pseudomonadati</taxon>
        <taxon>Planctomycetota</taxon>
        <taxon>Planctomycetia</taxon>
        <taxon>Pirellulales</taxon>
        <taxon>Lacipirellulaceae</taxon>
        <taxon>Lacipirellula</taxon>
    </lineage>
</organism>
<keyword evidence="2" id="KW-0812">Transmembrane</keyword>
<proteinExistence type="predicted"/>
<keyword evidence="1" id="KW-0175">Coiled coil</keyword>
<dbReference type="OrthoDB" id="230112at2"/>
<feature type="coiled-coil region" evidence="1">
    <location>
        <begin position="106"/>
        <end position="222"/>
    </location>
</feature>
<dbReference type="KEGG" id="llh:I41_31690"/>
<keyword evidence="4" id="KW-1185">Reference proteome</keyword>
<evidence type="ECO:0000256" key="1">
    <source>
        <dbReference type="SAM" id="Coils"/>
    </source>
</evidence>
<sequence>MAAKENQGLQAVVIVLTIFLLLTGVGLLFVNNARKTAVAEREDARKQLSDSQSKQAQLDSEAKNYKAWIGFPEDALLDSLTPQFDEDKTRFGLGVDEASRAYKTMLQSVFEEKEKLVKNEANAKAEVKSLKEKLLALESEKEAQVKAHLAALDKAKQDLADVQQKAKQQYDEISAKNNDIAKSMTDDRAKHAEELAKINSDKTAVETANAKLERQVDKLREGLPEVDQFAQPADGRVTWVNQRYGKVWIDLGSSDGLRPQVTFSVAAEGNADAEQAEKKGSIEVIRVLDAHMAEAQITSDDAKNPILTGDRIYSQVWDRGRTVGFAVAGDIDLDKDGQDDLQRLQDIVAANSGRIDAAPNAAGALEGDLKIDTRYLVLGKYPDGTQARDEALRATWKTLSDDAERLGIETIPLEEFIKLMGWRIDNRSIAMDASSRNADFPPEPLGEVLPRKPVQPAGVFKKRLPAVSY</sequence>
<gene>
    <name evidence="3" type="ORF">I41_31690</name>
</gene>
<name>A0A517U020_9BACT</name>
<feature type="transmembrane region" description="Helical" evidence="2">
    <location>
        <begin position="12"/>
        <end position="30"/>
    </location>
</feature>
<dbReference type="Proteomes" id="UP000317909">
    <property type="component" value="Chromosome"/>
</dbReference>
<evidence type="ECO:0000256" key="2">
    <source>
        <dbReference type="SAM" id="Phobius"/>
    </source>
</evidence>
<keyword evidence="2" id="KW-0472">Membrane</keyword>
<evidence type="ECO:0000313" key="4">
    <source>
        <dbReference type="Proteomes" id="UP000317909"/>
    </source>
</evidence>
<protein>
    <submittedName>
        <fullName evidence="3">Uncharacterized protein</fullName>
    </submittedName>
</protein>
<accession>A0A517U020</accession>
<dbReference type="EMBL" id="CP036339">
    <property type="protein sequence ID" value="QDT73977.1"/>
    <property type="molecule type" value="Genomic_DNA"/>
</dbReference>
<dbReference type="RefSeq" id="WP_145433745.1">
    <property type="nucleotide sequence ID" value="NZ_CP036339.1"/>
</dbReference>